<dbReference type="GO" id="GO:0045271">
    <property type="term" value="C:respiratory chain complex I"/>
    <property type="evidence" value="ECO:0007669"/>
    <property type="project" value="InterPro"/>
</dbReference>
<dbReference type="OrthoDB" id="6161911at2759"/>
<organism evidence="1 2">
    <name type="scientific">Diabrotica balteata</name>
    <name type="common">Banded cucumber beetle</name>
    <dbReference type="NCBI Taxonomy" id="107213"/>
    <lineage>
        <taxon>Eukaryota</taxon>
        <taxon>Metazoa</taxon>
        <taxon>Ecdysozoa</taxon>
        <taxon>Arthropoda</taxon>
        <taxon>Hexapoda</taxon>
        <taxon>Insecta</taxon>
        <taxon>Pterygota</taxon>
        <taxon>Neoptera</taxon>
        <taxon>Endopterygota</taxon>
        <taxon>Coleoptera</taxon>
        <taxon>Polyphaga</taxon>
        <taxon>Cucujiformia</taxon>
        <taxon>Chrysomeloidea</taxon>
        <taxon>Chrysomelidae</taxon>
        <taxon>Galerucinae</taxon>
        <taxon>Diabroticina</taxon>
        <taxon>Diabroticites</taxon>
        <taxon>Diabrotica</taxon>
    </lineage>
</organism>
<sequence length="160" mass="18553">MKIRKVSNLFTHYFTNQNVLTSRKRFSQNIVDISRKSTVTEKLQTNTTKDNKFEVSSSYGQTHQSVVLKKPLSHHPDKSDSKKELKDLFKHVTGLSDEVLKISDEPVGPGAVKNGIYKNPEYFSYHKYSFYNAKLELAKYRLPQPSKKVPYFHELCPIKK</sequence>
<proteinExistence type="predicted"/>
<evidence type="ECO:0000313" key="1">
    <source>
        <dbReference type="EMBL" id="CAG9830614.1"/>
    </source>
</evidence>
<dbReference type="InterPro" id="IPR026193">
    <property type="entry name" value="NDUFV3"/>
</dbReference>
<evidence type="ECO:0008006" key="3">
    <source>
        <dbReference type="Google" id="ProtNLM"/>
    </source>
</evidence>
<dbReference type="GO" id="GO:0005739">
    <property type="term" value="C:mitochondrion"/>
    <property type="evidence" value="ECO:0007669"/>
    <property type="project" value="InterPro"/>
</dbReference>
<keyword evidence="2" id="KW-1185">Reference proteome</keyword>
<reference evidence="1" key="1">
    <citation type="submission" date="2022-01" db="EMBL/GenBank/DDBJ databases">
        <authorList>
            <person name="King R."/>
        </authorList>
    </citation>
    <scope>NUCLEOTIDE SEQUENCE</scope>
</reference>
<evidence type="ECO:0000313" key="2">
    <source>
        <dbReference type="Proteomes" id="UP001153709"/>
    </source>
</evidence>
<dbReference type="Proteomes" id="UP001153709">
    <property type="component" value="Chromosome 3"/>
</dbReference>
<dbReference type="EMBL" id="OU898278">
    <property type="protein sequence ID" value="CAG9830614.1"/>
    <property type="molecule type" value="Genomic_DNA"/>
</dbReference>
<gene>
    <name evidence="1" type="ORF">DIABBA_LOCUS4307</name>
</gene>
<dbReference type="Pfam" id="PF15880">
    <property type="entry name" value="NDUFV3"/>
    <property type="match status" value="1"/>
</dbReference>
<dbReference type="AlphaFoldDB" id="A0A9N9X9S9"/>
<protein>
    <recommendedName>
        <fullName evidence="3">NADH dehydrogenase [ubiquinone] flavoprotein 3, mitochondrial</fullName>
    </recommendedName>
</protein>
<name>A0A9N9X9S9_DIABA</name>
<accession>A0A9N9X9S9</accession>